<evidence type="ECO:0000256" key="14">
    <source>
        <dbReference type="SAM" id="MobiDB-lite"/>
    </source>
</evidence>
<dbReference type="InterPro" id="IPR044892">
    <property type="entry name" value="Ribosomal_L3_dom_3_arc_sf"/>
</dbReference>
<dbReference type="FunFam" id="2.40.30.10:FF:000079">
    <property type="entry name" value="60S ribosomal protein L3"/>
    <property type="match status" value="1"/>
</dbReference>
<evidence type="ECO:0000256" key="2">
    <source>
        <dbReference type="ARBA" id="ARBA00006540"/>
    </source>
</evidence>
<dbReference type="GO" id="GO:0017053">
    <property type="term" value="C:transcription repressor complex"/>
    <property type="evidence" value="ECO:0007669"/>
    <property type="project" value="UniProtKB-ARBA"/>
</dbReference>
<evidence type="ECO:0000256" key="9">
    <source>
        <dbReference type="ARBA" id="ARBA00023242"/>
    </source>
</evidence>
<feature type="compositionally biased region" description="Basic and acidic residues" evidence="14">
    <location>
        <begin position="716"/>
        <end position="734"/>
    </location>
</feature>
<feature type="compositionally biased region" description="Low complexity" evidence="14">
    <location>
        <begin position="643"/>
        <end position="658"/>
    </location>
</feature>
<dbReference type="GO" id="GO:0003723">
    <property type="term" value="F:RNA binding"/>
    <property type="evidence" value="ECO:0007669"/>
    <property type="project" value="TreeGrafter"/>
</dbReference>
<proteinExistence type="inferred from homology"/>
<dbReference type="InterPro" id="IPR045077">
    <property type="entry name" value="L3_arc_euk"/>
</dbReference>
<dbReference type="GO" id="GO:0006412">
    <property type="term" value="P:translation"/>
    <property type="evidence" value="ECO:0007669"/>
    <property type="project" value="InterPro"/>
</dbReference>
<accession>A0A9W9QRR4</accession>
<keyword evidence="5 12" id="KW-0802">TPR repeat</keyword>
<feature type="compositionally biased region" description="Acidic residues" evidence="14">
    <location>
        <begin position="811"/>
        <end position="820"/>
    </location>
</feature>
<evidence type="ECO:0000313" key="16">
    <source>
        <dbReference type="Proteomes" id="UP001148299"/>
    </source>
</evidence>
<dbReference type="InterPro" id="IPR019734">
    <property type="entry name" value="TPR_rpt"/>
</dbReference>
<feature type="repeat" description="TPR" evidence="12">
    <location>
        <begin position="56"/>
        <end position="89"/>
    </location>
</feature>
<evidence type="ECO:0000256" key="11">
    <source>
        <dbReference type="ARBA" id="ARBA00061082"/>
    </source>
</evidence>
<dbReference type="Pfam" id="PF00515">
    <property type="entry name" value="TPR_1"/>
    <property type="match status" value="2"/>
</dbReference>
<dbReference type="GO" id="GO:0003735">
    <property type="term" value="F:structural constituent of ribosome"/>
    <property type="evidence" value="ECO:0007669"/>
    <property type="project" value="InterPro"/>
</dbReference>
<keyword evidence="16" id="KW-1185">Reference proteome</keyword>
<keyword evidence="3" id="KW-0678">Repressor</keyword>
<dbReference type="PANTHER" id="PTHR11363">
    <property type="entry name" value="60S RIBOSOMAL PROTEIN L3-RELATED"/>
    <property type="match status" value="1"/>
</dbReference>
<feature type="repeat" description="TPR" evidence="12">
    <location>
        <begin position="306"/>
        <end position="339"/>
    </location>
</feature>
<keyword evidence="7" id="KW-0805">Transcription regulation</keyword>
<feature type="repeat" description="TPR" evidence="12">
    <location>
        <begin position="340"/>
        <end position="373"/>
    </location>
</feature>
<dbReference type="Gene3D" id="2.40.30.10">
    <property type="entry name" value="Translation factors"/>
    <property type="match status" value="1"/>
</dbReference>
<feature type="region of interest" description="Disordered" evidence="14">
    <location>
        <begin position="423"/>
        <end position="847"/>
    </location>
</feature>
<dbReference type="Pfam" id="PF00297">
    <property type="entry name" value="Ribosomal_L3"/>
    <property type="match status" value="1"/>
</dbReference>
<dbReference type="InterPro" id="IPR011990">
    <property type="entry name" value="TPR-like_helical_dom_sf"/>
</dbReference>
<feature type="compositionally biased region" description="Pro residues" evidence="14">
    <location>
        <begin position="593"/>
        <end position="605"/>
    </location>
</feature>
<evidence type="ECO:0000256" key="1">
    <source>
        <dbReference type="ARBA" id="ARBA00004123"/>
    </source>
</evidence>
<feature type="repeat" description="TPR" evidence="12">
    <location>
        <begin position="90"/>
        <end position="123"/>
    </location>
</feature>
<evidence type="ECO:0000256" key="8">
    <source>
        <dbReference type="ARBA" id="ARBA00023163"/>
    </source>
</evidence>
<dbReference type="FunFam" id="3.30.1430.10:FF:000001">
    <property type="entry name" value="60S ribosomal protein L3"/>
    <property type="match status" value="1"/>
</dbReference>
<dbReference type="GO" id="GO:0022625">
    <property type="term" value="C:cytosolic large ribosomal subunit"/>
    <property type="evidence" value="ECO:0007669"/>
    <property type="project" value="TreeGrafter"/>
</dbReference>
<dbReference type="FunFam" id="2.40.30.10:FF:000351">
    <property type="entry name" value="Ribosomal protein L3"/>
    <property type="match status" value="1"/>
</dbReference>
<dbReference type="SMART" id="SM00028">
    <property type="entry name" value="TPR"/>
    <property type="match status" value="10"/>
</dbReference>
<evidence type="ECO:0000256" key="13">
    <source>
        <dbReference type="RuleBase" id="RU003905"/>
    </source>
</evidence>
<keyword evidence="8" id="KW-0804">Transcription</keyword>
<dbReference type="FunFam" id="4.10.960.10:FF:000002">
    <property type="entry name" value="60S ribosomal protein L3"/>
    <property type="match status" value="1"/>
</dbReference>
<dbReference type="PROSITE" id="PS00474">
    <property type="entry name" value="RIBOSOMAL_L3"/>
    <property type="match status" value="1"/>
</dbReference>
<evidence type="ECO:0000256" key="6">
    <source>
        <dbReference type="ARBA" id="ARBA00022980"/>
    </source>
</evidence>
<evidence type="ECO:0000256" key="10">
    <source>
        <dbReference type="ARBA" id="ARBA00023274"/>
    </source>
</evidence>
<evidence type="ECO:0000256" key="3">
    <source>
        <dbReference type="ARBA" id="ARBA00022491"/>
    </source>
</evidence>
<feature type="compositionally biased region" description="Basic and acidic residues" evidence="14">
    <location>
        <begin position="659"/>
        <end position="678"/>
    </location>
</feature>
<dbReference type="FunFam" id="1.25.40.10:FF:000282">
    <property type="entry name" value="Transcriptional corepressor Cyc8"/>
    <property type="match status" value="1"/>
</dbReference>
<dbReference type="Gene3D" id="1.25.40.10">
    <property type="entry name" value="Tetratricopeptide repeat domain"/>
    <property type="match status" value="2"/>
</dbReference>
<evidence type="ECO:0000256" key="12">
    <source>
        <dbReference type="PROSITE-ProRule" id="PRU00339"/>
    </source>
</evidence>
<dbReference type="InterPro" id="IPR000597">
    <property type="entry name" value="Ribosomal_uL3"/>
</dbReference>
<dbReference type="PROSITE" id="PS50005">
    <property type="entry name" value="TPR"/>
    <property type="match status" value="7"/>
</dbReference>
<keyword evidence="6 13" id="KW-0689">Ribosomal protein</keyword>
<feature type="compositionally biased region" description="Basic and acidic residues" evidence="14">
    <location>
        <begin position="687"/>
        <end position="701"/>
    </location>
</feature>
<dbReference type="InterPro" id="IPR019926">
    <property type="entry name" value="Ribosomal_uL3_CS"/>
</dbReference>
<comment type="similarity">
    <text evidence="2 13">Belongs to the universal ribosomal protein uL3 family.</text>
</comment>
<keyword evidence="9" id="KW-0539">Nucleus</keyword>
<evidence type="ECO:0000256" key="4">
    <source>
        <dbReference type="ARBA" id="ARBA00022737"/>
    </source>
</evidence>
<dbReference type="FunFam" id="1.25.40.10:FF:000163">
    <property type="entry name" value="Transcriptional corepressor Cyc8"/>
    <property type="match status" value="1"/>
</dbReference>
<evidence type="ECO:0000313" key="15">
    <source>
        <dbReference type="EMBL" id="KAJ5342220.1"/>
    </source>
</evidence>
<dbReference type="EMBL" id="JAPZBR010000008">
    <property type="protein sequence ID" value="KAJ5342220.1"/>
    <property type="molecule type" value="Genomic_DNA"/>
</dbReference>
<reference evidence="15" key="2">
    <citation type="journal article" date="2023" name="IMA Fungus">
        <title>Comparative genomic study of the Penicillium genus elucidates a diverse pangenome and 15 lateral gene transfer events.</title>
        <authorList>
            <person name="Petersen C."/>
            <person name="Sorensen T."/>
            <person name="Nielsen M.R."/>
            <person name="Sondergaard T.E."/>
            <person name="Sorensen J.L."/>
            <person name="Fitzpatrick D.A."/>
            <person name="Frisvad J.C."/>
            <person name="Nielsen K.L."/>
        </authorList>
    </citation>
    <scope>NUCLEOTIDE SEQUENCE</scope>
    <source>
        <strain evidence="15">IBT 35675</strain>
    </source>
</reference>
<dbReference type="AlphaFoldDB" id="A0A9W9QRR4"/>
<keyword evidence="10 13" id="KW-0687">Ribonucleoprotein</keyword>
<dbReference type="PANTHER" id="PTHR11363:SF5">
    <property type="entry name" value="LARGE RIBOSOMAL SUBUNIT PROTEIN UL3"/>
    <property type="match status" value="1"/>
</dbReference>
<dbReference type="FunFam" id="4.10.960.10:FF:000007">
    <property type="entry name" value="Peroxisome biogenesis protein 6"/>
    <property type="match status" value="1"/>
</dbReference>
<evidence type="ECO:0000256" key="7">
    <source>
        <dbReference type="ARBA" id="ARBA00023015"/>
    </source>
</evidence>
<dbReference type="PROSITE" id="PS50293">
    <property type="entry name" value="TPR_REGION"/>
    <property type="match status" value="2"/>
</dbReference>
<comment type="similarity">
    <text evidence="11">Belongs to the CYC8/SSN6 family.</text>
</comment>
<evidence type="ECO:0000256" key="5">
    <source>
        <dbReference type="ARBA" id="ARBA00022803"/>
    </source>
</evidence>
<feature type="compositionally biased region" description="Low complexity" evidence="14">
    <location>
        <begin position="770"/>
        <end position="786"/>
    </location>
</feature>
<sequence>MSHTQPSPTAGVAPHHAAAHLAAHAQANGHMPAIPVAGQKGVPPLTTAQKIAALNEQVWLQIGSLTELMGDLEGAMNAYEQALRHNQWSIPAMNAISCILRTKEQFPKAIEYLQNILKLDPSSGETWGSLGHCHLMMDNLQEAYTSYQQALYHLRDPKEPKLWYGIGILYDRYGSLDHAEEAFSQVMRMAPEFEKANEIYFRLGIIYKQQQKFSQSLECFKYIVSDPPRPLTEEDIWFQIGHVHEQQKDYDSAQSAYQRVLERDPNHAKVLQQLGWLYHQQSPGFQSQEKAIQFLEKSVNADNTDAQSWYLLGRCYMSLAKYPKAYEAYQQAVYRDGRNPTFWCSIGVLYYQINQYRDALDAYSRAIRLNPYISEVWYDLGTLYESCNNQIADALDAYGRAADLDPSNVHIKTRLQLLQTQLSAGTAGQQPPNAPAPQPQDVHPQAYQAPGVGQPPAPQWGAPAPIGPPPQAPAPPRSIPDWNRGINELQSQPQGPPSNGLDQRDARLPGVPGQSPRQEPGRAFPDPRVAGRSPKMGEPSPYPSHHTLPQIANAPTPGHERAPSGGNTFGVPRGALPPAPPGPAGPPGANGGAPPPSLPGPPAPEIRPIRDERPSSPGSGYPHQQFHPGPALTPQVPGGNSIASGAPAPSSAATAADAAARDREDRPSSAMKRGREWEADAGPIKKLASDENRARLDDQNTRRPSPPARLPSPGEMQRRSSSEARREDARRANENYHPSEAAHHPPTLPSIQDMPPHGSTGPSLPPMTEGSAPASNGPASGPPSAATPVKEEAPRPEAPPAHEPPARKMDVDEDYDDEVEEERKAAAIPKGSPNGSAAGNPANGTSATTLAPRVSLRLAHKNQGMQNHLRHFQIVTPTTSTTNDNRYEAPRHGSLAYLPRKRAARHRGKVKSFPKDDASKPVHLTASMGYKAGMTTVVRDLDRPGAKMHKKEIVEAVTVIETPPLVAVGVVGYIETPRGLRSLTTVWAEHLSDEVKRRFYKNWYKSKKKAFTKYAKSHAESSGASITRELERIQKYCTVVRVLAHTQIRETPIKQKKAHLMEIQVNGGSVSDKVDFAKNLFEKTIDIDSIFEKDEMIDVIAVTKGHGFSGVTSRWGTTKLPRKTHKGLRKVACIGAWHPNHVQWTVARAGQDGYHHRTSCNHKVFRIGKGSDEGNASTEFDISKKQITPMGGFVHYGQVKNDFVMVKGSVPGVKKRVMTLRKTLYPQTSRRATEKVDLKWIDTSSKFGHGAFQTAEEKKAFVGTLKKDLVETV</sequence>
<reference evidence="15" key="1">
    <citation type="submission" date="2022-12" db="EMBL/GenBank/DDBJ databases">
        <authorList>
            <person name="Petersen C."/>
        </authorList>
    </citation>
    <scope>NUCLEOTIDE SEQUENCE</scope>
    <source>
        <strain evidence="15">IBT 35675</strain>
    </source>
</reference>
<dbReference type="SUPFAM" id="SSF48452">
    <property type="entry name" value="TPR-like"/>
    <property type="match status" value="2"/>
</dbReference>
<protein>
    <submittedName>
        <fullName evidence="15">Translation elongation/initiation factor/Ribosomal beta-barrel</fullName>
    </submittedName>
</protein>
<dbReference type="Gene3D" id="3.30.1430.10">
    <property type="match status" value="1"/>
</dbReference>
<dbReference type="SUPFAM" id="SSF50447">
    <property type="entry name" value="Translation proteins"/>
    <property type="match status" value="1"/>
</dbReference>
<dbReference type="GO" id="GO:0005634">
    <property type="term" value="C:nucleus"/>
    <property type="evidence" value="ECO:0007669"/>
    <property type="project" value="UniProtKB-SubCell"/>
</dbReference>
<feature type="repeat" description="TPR" evidence="12">
    <location>
        <begin position="197"/>
        <end position="230"/>
    </location>
</feature>
<name>A0A9W9QRR4_PENBR</name>
<organism evidence="15 16">
    <name type="scientific">Penicillium brevicompactum</name>
    <dbReference type="NCBI Taxonomy" id="5074"/>
    <lineage>
        <taxon>Eukaryota</taxon>
        <taxon>Fungi</taxon>
        <taxon>Dikarya</taxon>
        <taxon>Ascomycota</taxon>
        <taxon>Pezizomycotina</taxon>
        <taxon>Eurotiomycetes</taxon>
        <taxon>Eurotiomycetidae</taxon>
        <taxon>Eurotiales</taxon>
        <taxon>Aspergillaceae</taxon>
        <taxon>Penicillium</taxon>
    </lineage>
</organism>
<dbReference type="Pfam" id="PF13181">
    <property type="entry name" value="TPR_8"/>
    <property type="match status" value="2"/>
</dbReference>
<keyword evidence="4" id="KW-0677">Repeat</keyword>
<feature type="compositionally biased region" description="Pro residues" evidence="14">
    <location>
        <begin position="465"/>
        <end position="478"/>
    </location>
</feature>
<gene>
    <name evidence="15" type="ORF">N7541_011344</name>
</gene>
<dbReference type="FunFam" id="1.25.40.10:FF:000078">
    <property type="entry name" value="Transcriptional corepressor Cyc8"/>
    <property type="match status" value="1"/>
</dbReference>
<comment type="caution">
    <text evidence="15">The sequence shown here is derived from an EMBL/GenBank/DDBJ whole genome shotgun (WGS) entry which is preliminary data.</text>
</comment>
<dbReference type="InterPro" id="IPR009000">
    <property type="entry name" value="Transl_B-barrel_sf"/>
</dbReference>
<dbReference type="Gene3D" id="4.10.960.10">
    <property type="entry name" value="Ribosomal protein L3, domain 3"/>
    <property type="match status" value="1"/>
</dbReference>
<feature type="compositionally biased region" description="Polar residues" evidence="14">
    <location>
        <begin position="833"/>
        <end position="847"/>
    </location>
</feature>
<dbReference type="Proteomes" id="UP001148299">
    <property type="component" value="Unassembled WGS sequence"/>
</dbReference>
<feature type="repeat" description="TPR" evidence="12">
    <location>
        <begin position="234"/>
        <end position="267"/>
    </location>
</feature>
<feature type="repeat" description="TPR" evidence="12">
    <location>
        <begin position="160"/>
        <end position="193"/>
    </location>
</feature>
<comment type="subcellular location">
    <subcellularLocation>
        <location evidence="1">Nucleus</location>
    </subcellularLocation>
</comment>
<feature type="compositionally biased region" description="Pro residues" evidence="14">
    <location>
        <begin position="575"/>
        <end position="586"/>
    </location>
</feature>